<evidence type="ECO:0000256" key="7">
    <source>
        <dbReference type="ARBA" id="ARBA00023102"/>
    </source>
</evidence>
<dbReference type="PANTHER" id="PTHR21235:SF2">
    <property type="entry name" value="IMIDAZOLE GLYCEROL PHOSPHATE SYNTHASE HISHF"/>
    <property type="match status" value="1"/>
</dbReference>
<dbReference type="GeneID" id="10823543"/>
<keyword evidence="13" id="KW-0413">Isomerase</keyword>
<feature type="active site" evidence="11">
    <location>
        <position position="134"/>
    </location>
</feature>
<evidence type="ECO:0000256" key="8">
    <source>
        <dbReference type="ARBA" id="ARBA00023239"/>
    </source>
</evidence>
<organism evidence="13 14">
    <name type="scientific">Methanosalsum zhilinae (strain DSM 4017 / NBRC 107636 / OCM 62 / WeN5)</name>
    <name type="common">Methanohalophilus zhilinae</name>
    <dbReference type="NCBI Taxonomy" id="679901"/>
    <lineage>
        <taxon>Archaea</taxon>
        <taxon>Methanobacteriati</taxon>
        <taxon>Methanobacteriota</taxon>
        <taxon>Stenosarchaea group</taxon>
        <taxon>Methanomicrobia</taxon>
        <taxon>Methanosarcinales</taxon>
        <taxon>Methanosarcinaceae</taxon>
        <taxon>Methanosalsum</taxon>
    </lineage>
</organism>
<evidence type="ECO:0000256" key="12">
    <source>
        <dbReference type="RuleBase" id="RU003657"/>
    </source>
</evidence>
<dbReference type="SUPFAM" id="SSF51366">
    <property type="entry name" value="Ribulose-phoshate binding barrel"/>
    <property type="match status" value="1"/>
</dbReference>
<feature type="active site" evidence="11">
    <location>
        <position position="11"/>
    </location>
</feature>
<keyword evidence="8 11" id="KW-0456">Lyase</keyword>
<dbReference type="HAMAP" id="MF_01013">
    <property type="entry name" value="HisF"/>
    <property type="match status" value="1"/>
</dbReference>
<name>F7XKG3_METZD</name>
<dbReference type="KEGG" id="mzh:Mzhil_1899"/>
<dbReference type="Proteomes" id="UP000006622">
    <property type="component" value="Chromosome"/>
</dbReference>
<dbReference type="Gene3D" id="3.20.20.70">
    <property type="entry name" value="Aldolase class I"/>
    <property type="match status" value="1"/>
</dbReference>
<comment type="subunit">
    <text evidence="4 11">Heterodimer of HisH and HisF.</text>
</comment>
<dbReference type="GO" id="GO:0016853">
    <property type="term" value="F:isomerase activity"/>
    <property type="evidence" value="ECO:0007669"/>
    <property type="project" value="UniProtKB-KW"/>
</dbReference>
<comment type="similarity">
    <text evidence="3 11 12">Belongs to the HisA/HisF family.</text>
</comment>
<dbReference type="RefSeq" id="WP_013899170.1">
    <property type="nucleotide sequence ID" value="NC_015676.1"/>
</dbReference>
<dbReference type="InterPro" id="IPR011060">
    <property type="entry name" value="RibuloseP-bd_barrel"/>
</dbReference>
<evidence type="ECO:0000256" key="11">
    <source>
        <dbReference type="HAMAP-Rule" id="MF_01013"/>
    </source>
</evidence>
<dbReference type="GO" id="GO:0016829">
    <property type="term" value="F:lyase activity"/>
    <property type="evidence" value="ECO:0007669"/>
    <property type="project" value="UniProtKB-KW"/>
</dbReference>
<dbReference type="NCBIfam" id="TIGR00735">
    <property type="entry name" value="hisF"/>
    <property type="match status" value="1"/>
</dbReference>
<dbReference type="InterPro" id="IPR004651">
    <property type="entry name" value="HisF"/>
</dbReference>
<dbReference type="GO" id="GO:0000105">
    <property type="term" value="P:L-histidine biosynthetic process"/>
    <property type="evidence" value="ECO:0007669"/>
    <property type="project" value="UniProtKB-UniRule"/>
</dbReference>
<evidence type="ECO:0000256" key="6">
    <source>
        <dbReference type="ARBA" id="ARBA00022605"/>
    </source>
</evidence>
<evidence type="ECO:0000256" key="10">
    <source>
        <dbReference type="ARBA" id="ARBA00047838"/>
    </source>
</evidence>
<dbReference type="GO" id="GO:0005737">
    <property type="term" value="C:cytoplasm"/>
    <property type="evidence" value="ECO:0007669"/>
    <property type="project" value="UniProtKB-SubCell"/>
</dbReference>
<keyword evidence="5 11" id="KW-0963">Cytoplasm</keyword>
<evidence type="ECO:0000313" key="13">
    <source>
        <dbReference type="EMBL" id="AEH61734.1"/>
    </source>
</evidence>
<reference evidence="13" key="1">
    <citation type="submission" date="2010-07" db="EMBL/GenBank/DDBJ databases">
        <title>The complete genome of Methanosalsum zhilinae DSM 4017.</title>
        <authorList>
            <consortium name="US DOE Joint Genome Institute (JGI-PGF)"/>
            <person name="Lucas S."/>
            <person name="Copeland A."/>
            <person name="Lapidus A."/>
            <person name="Glavina del Rio T."/>
            <person name="Dalin E."/>
            <person name="Tice H."/>
            <person name="Bruce D."/>
            <person name="Goodwin L."/>
            <person name="Pitluck S."/>
            <person name="Kyrpides N."/>
            <person name="Mavromatis K."/>
            <person name="Ovchinnikova G."/>
            <person name="Daligault H."/>
            <person name="Detter J.C."/>
            <person name="Han C."/>
            <person name="Tapia R."/>
            <person name="Larimer F."/>
            <person name="Land M."/>
            <person name="Hauser L."/>
            <person name="Markowitz V."/>
            <person name="Cheng J.-F."/>
            <person name="Hugenholtz P."/>
            <person name="Woyke T."/>
            <person name="Wu D."/>
            <person name="Spring S."/>
            <person name="Schueler E."/>
            <person name="Brambilla E."/>
            <person name="Klenk H.-P."/>
            <person name="Eisen J.A."/>
        </authorList>
    </citation>
    <scope>NUCLEOTIDE SEQUENCE</scope>
    <source>
        <strain evidence="13">DSM 4017</strain>
    </source>
</reference>
<evidence type="ECO:0000256" key="3">
    <source>
        <dbReference type="ARBA" id="ARBA00009667"/>
    </source>
</evidence>
<dbReference type="CDD" id="cd04731">
    <property type="entry name" value="HisF"/>
    <property type="match status" value="1"/>
</dbReference>
<gene>
    <name evidence="11" type="primary">hisF</name>
    <name evidence="13" type="ordered locus">Mzhil_1899</name>
</gene>
<dbReference type="Pfam" id="PF00977">
    <property type="entry name" value="His_biosynth"/>
    <property type="match status" value="1"/>
</dbReference>
<dbReference type="UniPathway" id="UPA00031">
    <property type="reaction ID" value="UER00010"/>
</dbReference>
<proteinExistence type="inferred from homology"/>
<dbReference type="EMBL" id="CP002101">
    <property type="protein sequence ID" value="AEH61734.1"/>
    <property type="molecule type" value="Genomic_DNA"/>
</dbReference>
<sequence length="273" mass="29628">MLTKRIIPCLDVTLDEAGGTVVKGIEFVNLKKAGDPVELAKRYNEQGADELVFLDITASHEKRSTMIDVIERTADEVFIPLTVGGGVSSVDHIRQILRAGADKVAVNTAAVKNPELVREAADIFGSQCIVAAVDCKRNTDVENNPDKTILTLEDGTPAWYEVVIYGGRKRTGLDTVQWAHKLQEMGAGEILLTSMDRDGTYDGFDIPITNKLSLELEIPIIASGGVGNPEHIYDGFVSGKADAALAASIFHFGEYTIPEVKEYLKSKGIPVRI</sequence>
<accession>F7XKG3</accession>
<dbReference type="EC" id="4.3.2.10" evidence="11"/>
<dbReference type="GO" id="GO:0000107">
    <property type="term" value="F:imidazoleglycerol-phosphate synthase activity"/>
    <property type="evidence" value="ECO:0007669"/>
    <property type="project" value="UniProtKB-UniRule"/>
</dbReference>
<evidence type="ECO:0000256" key="2">
    <source>
        <dbReference type="ARBA" id="ARBA00005091"/>
    </source>
</evidence>
<dbReference type="AlphaFoldDB" id="F7XKG3"/>
<dbReference type="InterPro" id="IPR006062">
    <property type="entry name" value="His_biosynth"/>
</dbReference>
<evidence type="ECO:0000256" key="5">
    <source>
        <dbReference type="ARBA" id="ARBA00022490"/>
    </source>
</evidence>
<comment type="function">
    <text evidence="9 11">IGPS catalyzes the conversion of PRFAR and glutamine to IGP, AICAR and glutamate. The HisF subunit catalyzes the cyclization activity that produces IGP and AICAR from PRFAR using the ammonia provided by the HisH subunit.</text>
</comment>
<evidence type="ECO:0000256" key="1">
    <source>
        <dbReference type="ARBA" id="ARBA00004496"/>
    </source>
</evidence>
<dbReference type="OrthoDB" id="6261at2157"/>
<protein>
    <recommendedName>
        <fullName evidence="11">Imidazole glycerol phosphate synthase subunit HisF</fullName>
        <ecNumber evidence="11">4.3.2.10</ecNumber>
    </recommendedName>
    <alternativeName>
        <fullName evidence="11">IGP synthase cyclase subunit</fullName>
    </alternativeName>
    <alternativeName>
        <fullName evidence="11">IGP synthase subunit HisF</fullName>
    </alternativeName>
    <alternativeName>
        <fullName evidence="11">ImGP synthase subunit HisF</fullName>
        <shortName evidence="11">IGPS subunit HisF</shortName>
    </alternativeName>
</protein>
<dbReference type="InterPro" id="IPR013785">
    <property type="entry name" value="Aldolase_TIM"/>
</dbReference>
<comment type="catalytic activity">
    <reaction evidence="10 11">
        <text>5-[(5-phospho-1-deoxy-D-ribulos-1-ylimino)methylamino]-1-(5-phospho-beta-D-ribosyl)imidazole-4-carboxamide + L-glutamine = D-erythro-1-(imidazol-4-yl)glycerol 3-phosphate + 5-amino-1-(5-phospho-beta-D-ribosyl)imidazole-4-carboxamide + L-glutamate + H(+)</text>
        <dbReference type="Rhea" id="RHEA:24793"/>
        <dbReference type="ChEBI" id="CHEBI:15378"/>
        <dbReference type="ChEBI" id="CHEBI:29985"/>
        <dbReference type="ChEBI" id="CHEBI:58278"/>
        <dbReference type="ChEBI" id="CHEBI:58359"/>
        <dbReference type="ChEBI" id="CHEBI:58475"/>
        <dbReference type="ChEBI" id="CHEBI:58525"/>
        <dbReference type="EC" id="4.3.2.10"/>
    </reaction>
</comment>
<evidence type="ECO:0000256" key="4">
    <source>
        <dbReference type="ARBA" id="ARBA00011152"/>
    </source>
</evidence>
<comment type="subcellular location">
    <subcellularLocation>
        <location evidence="1 11">Cytoplasm</location>
    </subcellularLocation>
</comment>
<evidence type="ECO:0000313" key="14">
    <source>
        <dbReference type="Proteomes" id="UP000006622"/>
    </source>
</evidence>
<keyword evidence="6 11" id="KW-0028">Amino-acid biosynthesis</keyword>
<evidence type="ECO:0000256" key="9">
    <source>
        <dbReference type="ARBA" id="ARBA00025475"/>
    </source>
</evidence>
<comment type="pathway">
    <text evidence="2 11">Amino-acid biosynthesis; L-histidine biosynthesis; L-histidine from 5-phospho-alpha-D-ribose 1-diphosphate: step 5/9.</text>
</comment>
<dbReference type="InterPro" id="IPR050064">
    <property type="entry name" value="IGPS_HisA/HisF"/>
</dbReference>
<dbReference type="STRING" id="679901.Mzhil_1899"/>
<keyword evidence="14" id="KW-1185">Reference proteome</keyword>
<keyword evidence="7 11" id="KW-0368">Histidine biosynthesis</keyword>
<dbReference type="HOGENOM" id="CLU_048577_4_0_2"/>
<dbReference type="PANTHER" id="PTHR21235">
    <property type="entry name" value="IMIDAZOLE GLYCEROL PHOSPHATE SYNTHASE SUBUNIT HISF/H IGP SYNTHASE SUBUNIT HISF/H"/>
    <property type="match status" value="1"/>
</dbReference>
<dbReference type="FunFam" id="3.20.20.70:FF:000006">
    <property type="entry name" value="Imidazole glycerol phosphate synthase subunit HisF"/>
    <property type="match status" value="1"/>
</dbReference>